<comment type="caution">
    <text evidence="2">The sequence shown here is derived from an EMBL/GenBank/DDBJ whole genome shotgun (WGS) entry which is preliminary data.</text>
</comment>
<dbReference type="EMBL" id="JACTNZ010000007">
    <property type="protein sequence ID" value="KAG5541585.1"/>
    <property type="molecule type" value="Genomic_DNA"/>
</dbReference>
<evidence type="ECO:0000313" key="3">
    <source>
        <dbReference type="Proteomes" id="UP000823749"/>
    </source>
</evidence>
<name>A0AAV6JNG8_9ERIC</name>
<evidence type="ECO:0000313" key="2">
    <source>
        <dbReference type="EMBL" id="KAG5541585.1"/>
    </source>
</evidence>
<protein>
    <submittedName>
        <fullName evidence="2">Uncharacterized protein</fullName>
    </submittedName>
</protein>
<feature type="region of interest" description="Disordered" evidence="1">
    <location>
        <begin position="29"/>
        <end position="57"/>
    </location>
</feature>
<dbReference type="AlphaFoldDB" id="A0AAV6JNG8"/>
<sequence length="57" mass="6422">MVDLNDAGCRRRRRRQLSNLIQIYEEFSRESGEVASESNSPADDAQSSQHIANEVNA</sequence>
<dbReference type="Proteomes" id="UP000823749">
    <property type="component" value="Chromosome 7"/>
</dbReference>
<evidence type="ECO:0000256" key="1">
    <source>
        <dbReference type="SAM" id="MobiDB-lite"/>
    </source>
</evidence>
<proteinExistence type="predicted"/>
<accession>A0AAV6JNG8</accession>
<organism evidence="2 3">
    <name type="scientific">Rhododendron griersonianum</name>
    <dbReference type="NCBI Taxonomy" id="479676"/>
    <lineage>
        <taxon>Eukaryota</taxon>
        <taxon>Viridiplantae</taxon>
        <taxon>Streptophyta</taxon>
        <taxon>Embryophyta</taxon>
        <taxon>Tracheophyta</taxon>
        <taxon>Spermatophyta</taxon>
        <taxon>Magnoliopsida</taxon>
        <taxon>eudicotyledons</taxon>
        <taxon>Gunneridae</taxon>
        <taxon>Pentapetalae</taxon>
        <taxon>asterids</taxon>
        <taxon>Ericales</taxon>
        <taxon>Ericaceae</taxon>
        <taxon>Ericoideae</taxon>
        <taxon>Rhodoreae</taxon>
        <taxon>Rhododendron</taxon>
    </lineage>
</organism>
<feature type="compositionally biased region" description="Polar residues" evidence="1">
    <location>
        <begin position="36"/>
        <end position="57"/>
    </location>
</feature>
<reference evidence="2" key="1">
    <citation type="submission" date="2020-08" db="EMBL/GenBank/DDBJ databases">
        <title>Plant Genome Project.</title>
        <authorList>
            <person name="Zhang R.-G."/>
        </authorList>
    </citation>
    <scope>NUCLEOTIDE SEQUENCE</scope>
    <source>
        <strain evidence="2">WSP0</strain>
        <tissue evidence="2">Leaf</tissue>
    </source>
</reference>
<gene>
    <name evidence="2" type="ORF">RHGRI_021426</name>
</gene>
<keyword evidence="3" id="KW-1185">Reference proteome</keyword>